<keyword evidence="9" id="KW-1185">Reference proteome</keyword>
<dbReference type="CDD" id="cd00200">
    <property type="entry name" value="WD40"/>
    <property type="match status" value="1"/>
</dbReference>
<dbReference type="SMART" id="SM01043">
    <property type="entry name" value="BTAD"/>
    <property type="match status" value="1"/>
</dbReference>
<dbReference type="InterPro" id="IPR011047">
    <property type="entry name" value="Quinoprotein_ADH-like_sf"/>
</dbReference>
<dbReference type="SUPFAM" id="SSF50998">
    <property type="entry name" value="Quinoprotein alcohol dehydrogenase-like"/>
    <property type="match status" value="1"/>
</dbReference>
<feature type="domain" description="Bacterial transcriptional activator" evidence="7">
    <location>
        <begin position="97"/>
        <end position="239"/>
    </location>
</feature>
<dbReference type="SUPFAM" id="SSF48452">
    <property type="entry name" value="TPR-like"/>
    <property type="match status" value="1"/>
</dbReference>
<name>A0ABN3PPI9_9ACTN</name>
<dbReference type="PRINTS" id="PR00320">
    <property type="entry name" value="GPROTEINBRPT"/>
</dbReference>
<proteinExistence type="inferred from homology"/>
<dbReference type="InterPro" id="IPR001680">
    <property type="entry name" value="WD40_rpt"/>
</dbReference>
<dbReference type="Gene3D" id="2.130.10.10">
    <property type="entry name" value="YVTN repeat-like/Quinoprotein amine dehydrogenase"/>
    <property type="match status" value="4"/>
</dbReference>
<dbReference type="SUPFAM" id="SSF50978">
    <property type="entry name" value="WD40 repeat-like"/>
    <property type="match status" value="1"/>
</dbReference>
<comment type="similarity">
    <text evidence="1">Belongs to the AfsR/DnrI/RedD regulatory family.</text>
</comment>
<organism evidence="8 9">
    <name type="scientific">Actinomadura fulvescens</name>
    <dbReference type="NCBI Taxonomy" id="46160"/>
    <lineage>
        <taxon>Bacteria</taxon>
        <taxon>Bacillati</taxon>
        <taxon>Actinomycetota</taxon>
        <taxon>Actinomycetes</taxon>
        <taxon>Streptosporangiales</taxon>
        <taxon>Thermomonosporaceae</taxon>
        <taxon>Actinomadura</taxon>
    </lineage>
</organism>
<dbReference type="Pfam" id="PF00486">
    <property type="entry name" value="Trans_reg_C"/>
    <property type="match status" value="1"/>
</dbReference>
<dbReference type="RefSeq" id="WP_344540227.1">
    <property type="nucleotide sequence ID" value="NZ_BAAATD010000002.1"/>
</dbReference>
<dbReference type="SUPFAM" id="SSF46894">
    <property type="entry name" value="C-terminal effector domain of the bipartite response regulators"/>
    <property type="match status" value="1"/>
</dbReference>
<dbReference type="InterPro" id="IPR016032">
    <property type="entry name" value="Sig_transdc_resp-reg_C-effctor"/>
</dbReference>
<keyword evidence="2 5" id="KW-0853">WD repeat</keyword>
<feature type="repeat" description="WD" evidence="5">
    <location>
        <begin position="1267"/>
        <end position="1302"/>
    </location>
</feature>
<feature type="repeat" description="WD" evidence="5">
    <location>
        <begin position="753"/>
        <end position="794"/>
    </location>
</feature>
<dbReference type="InterPro" id="IPR001867">
    <property type="entry name" value="OmpR/PhoB-type_DNA-bd"/>
</dbReference>
<dbReference type="Proteomes" id="UP001501509">
    <property type="component" value="Unassembled WGS sequence"/>
</dbReference>
<dbReference type="Gene3D" id="1.10.10.10">
    <property type="entry name" value="Winged helix-like DNA-binding domain superfamily/Winged helix DNA-binding domain"/>
    <property type="match status" value="1"/>
</dbReference>
<dbReference type="InterPro" id="IPR005158">
    <property type="entry name" value="BTAD"/>
</dbReference>
<evidence type="ECO:0000313" key="8">
    <source>
        <dbReference type="EMBL" id="GAA2589017.1"/>
    </source>
</evidence>
<evidence type="ECO:0000256" key="3">
    <source>
        <dbReference type="ARBA" id="ARBA00022737"/>
    </source>
</evidence>
<dbReference type="InterPro" id="IPR020472">
    <property type="entry name" value="WD40_PAC1"/>
</dbReference>
<feature type="repeat" description="WD" evidence="5">
    <location>
        <begin position="1309"/>
        <end position="1349"/>
    </location>
</feature>
<dbReference type="CDD" id="cd15831">
    <property type="entry name" value="BTAD"/>
    <property type="match status" value="1"/>
</dbReference>
<feature type="repeat" description="WD" evidence="5">
    <location>
        <begin position="1056"/>
        <end position="1097"/>
    </location>
</feature>
<dbReference type="PROSITE" id="PS50082">
    <property type="entry name" value="WD_REPEATS_2"/>
    <property type="match status" value="7"/>
</dbReference>
<accession>A0ABN3PPI9</accession>
<dbReference type="InterPro" id="IPR036322">
    <property type="entry name" value="WD40_repeat_dom_sf"/>
</dbReference>
<dbReference type="Pfam" id="PF20703">
    <property type="entry name" value="nSTAND1"/>
    <property type="match status" value="1"/>
</dbReference>
<dbReference type="InterPro" id="IPR011990">
    <property type="entry name" value="TPR-like_helical_dom_sf"/>
</dbReference>
<keyword evidence="4" id="KW-0238">DNA-binding</keyword>
<dbReference type="SMART" id="SM00862">
    <property type="entry name" value="Trans_reg_C"/>
    <property type="match status" value="1"/>
</dbReference>
<dbReference type="Pfam" id="PF03704">
    <property type="entry name" value="BTAD"/>
    <property type="match status" value="1"/>
</dbReference>
<evidence type="ECO:0000259" key="6">
    <source>
        <dbReference type="SMART" id="SM00862"/>
    </source>
</evidence>
<keyword evidence="3" id="KW-0677">Repeat</keyword>
<dbReference type="InterPro" id="IPR049052">
    <property type="entry name" value="nSTAND1"/>
</dbReference>
<feature type="domain" description="OmpR/PhoB-type" evidence="6">
    <location>
        <begin position="18"/>
        <end position="91"/>
    </location>
</feature>
<evidence type="ECO:0000256" key="5">
    <source>
        <dbReference type="PROSITE-ProRule" id="PRU00221"/>
    </source>
</evidence>
<dbReference type="InterPro" id="IPR019775">
    <property type="entry name" value="WD40_repeat_CS"/>
</dbReference>
<dbReference type="InterPro" id="IPR036388">
    <property type="entry name" value="WH-like_DNA-bd_sf"/>
</dbReference>
<feature type="repeat" description="WD" evidence="5">
    <location>
        <begin position="1225"/>
        <end position="1257"/>
    </location>
</feature>
<dbReference type="SUPFAM" id="SSF52540">
    <property type="entry name" value="P-loop containing nucleoside triphosphate hydrolases"/>
    <property type="match status" value="1"/>
</dbReference>
<dbReference type="PANTHER" id="PTHR44129">
    <property type="entry name" value="WD REPEAT-CONTAINING PROTEIN POP1"/>
    <property type="match status" value="1"/>
</dbReference>
<evidence type="ECO:0000256" key="2">
    <source>
        <dbReference type="ARBA" id="ARBA00022574"/>
    </source>
</evidence>
<dbReference type="InterPro" id="IPR015943">
    <property type="entry name" value="WD40/YVTN_repeat-like_dom_sf"/>
</dbReference>
<gene>
    <name evidence="8" type="ORF">GCM10010411_22380</name>
</gene>
<comment type="caution">
    <text evidence="8">The sequence shown here is derived from an EMBL/GenBank/DDBJ whole genome shotgun (WGS) entry which is preliminary data.</text>
</comment>
<sequence length="1358" mass="146025">MTAVEYRVLGPLRVSEAGRAVDIGNAHKLRLVLAALLSRADRPVSVDWLLAAVWGDDLPHSARRNLQLYVYRLRRVLGQEAIGRAPGGYIVRTGGSLDVRRFEELAAEGRSGLGDGAAMPVLRRALDEWRGLAFAEFGDSRVLVDEAARLELLKLEVYESWAEAGLRLGRMAELVPELGGLITEHPYREKLVGLSMVALYRAGRQTEALSAFESVRKRLAEELGIDPGPELRRVHEAILRSEEVIAWPPGERRTAVLASQSPYQGLTTYQPEDQARFFGRERLTDRLAGLVETLPVVGVFGASGSGKSSLLRAGLIARLARDERWTPVLLTPSESPLRALARSLENGRDAKRVLLVVDQFEEVFTLCADEDERTSFIAELLGRPDHVTVVLGIRADFLPKVSERPELVEALNGAQLIVGPPSAAEIRQMVTAPAERAGLSVQPELLATVLADAGSEPGVLPFLSHAMLETWRRLQGQELTLAAYHAAKGVRGAITETAERVFAGLGPDQRRAARSIFLRLTSLGDGTDDTRRPVALAELDGIAEPEVLQEVLDRLAAERLVVLSQGHAEVSHEALIRAWPRLRGWLAEDRSELETHRRLTLAVRNWELLGRDPGALYRGAPLMAALTWASGHPGELNKAEDLFLRTAGEQEASEIRTVRRHNRRLKRLLAVQVVLLLLALTGGTVALDQRDEASRRQRIEQARQLALTARSLAATDPDQASVMAIDAYRRSDDAETRGALLSTAASARRATTLRTGSRAIWSCAFAPDGSRLAVADSNGSVSLWDTARATKVAVFGDHLANKPAGDAFYARSLAFGRKGGLLASTARSPGLRSSPGSLIVWDLSAGRAVLSRKVPRIGDALAFSPDERMLAYMTGPGTVVVLDRVSGTSKNLTRDTDALPGSLSFSGDGALLVSSDGKNRPVVWDVARAEAVGEVDLPGARHAKFDAEGQTLIADTERDGIRSWHLVDGELVPGPSIPPKTPYNWAVSSPEGGRVAVADENGLVTIWDTARGQAAESFQDRGRTEASSIALSPDGAFLASSGLGGTVLLRRLGRAFRWHTEAVTDLDVSPNGTVVASAGADKTVALWDAQGGSLLGALSGHPDRVEALAFSSDGRALATVTRNHHLTVWDVATRRRLWSRPYQGLGASTDVVFQPGGPFLVAAAMGRHRWSAADPSDPKPRPLADRLALITALAYTPDGRRLVTGSPSGGVTLWDAVTDKHEPTIVTGQGSVPDVAVSPDGRTIASAGADLTVRLWDTGSKAAKGVLRGHTAPVQVVTFSRNGRLLASAGHDGTVIVWDLKTLTPALRLTGHQGRIQALAFTASGDLLSGGEDHRIIRWSLNPTAAINRICAEVPCSR</sequence>
<feature type="repeat" description="WD" evidence="5">
    <location>
        <begin position="1098"/>
        <end position="1139"/>
    </location>
</feature>
<evidence type="ECO:0000256" key="1">
    <source>
        <dbReference type="ARBA" id="ARBA00005820"/>
    </source>
</evidence>
<dbReference type="EMBL" id="BAAATD010000002">
    <property type="protein sequence ID" value="GAA2589017.1"/>
    <property type="molecule type" value="Genomic_DNA"/>
</dbReference>
<dbReference type="PROSITE" id="PS00678">
    <property type="entry name" value="WD_REPEATS_1"/>
    <property type="match status" value="2"/>
</dbReference>
<dbReference type="Pfam" id="PF00400">
    <property type="entry name" value="WD40"/>
    <property type="match status" value="7"/>
</dbReference>
<reference evidence="8 9" key="1">
    <citation type="journal article" date="2019" name="Int. J. Syst. Evol. Microbiol.">
        <title>The Global Catalogue of Microorganisms (GCM) 10K type strain sequencing project: providing services to taxonomists for standard genome sequencing and annotation.</title>
        <authorList>
            <consortium name="The Broad Institute Genomics Platform"/>
            <consortium name="The Broad Institute Genome Sequencing Center for Infectious Disease"/>
            <person name="Wu L."/>
            <person name="Ma J."/>
        </authorList>
    </citation>
    <scope>NUCLEOTIDE SEQUENCE [LARGE SCALE GENOMIC DNA]</scope>
    <source>
        <strain evidence="8 9">JCM 6833</strain>
    </source>
</reference>
<dbReference type="Gene3D" id="1.25.40.10">
    <property type="entry name" value="Tetratricopeptide repeat domain"/>
    <property type="match status" value="1"/>
</dbReference>
<dbReference type="InterPro" id="IPR050349">
    <property type="entry name" value="WD_LIS1/nudF_dynein_reg"/>
</dbReference>
<evidence type="ECO:0000256" key="4">
    <source>
        <dbReference type="ARBA" id="ARBA00023125"/>
    </source>
</evidence>
<dbReference type="PROSITE" id="PS50294">
    <property type="entry name" value="WD_REPEATS_REGION"/>
    <property type="match status" value="5"/>
</dbReference>
<dbReference type="SMART" id="SM00320">
    <property type="entry name" value="WD40"/>
    <property type="match status" value="10"/>
</dbReference>
<protein>
    <submittedName>
        <fullName evidence="8">Uncharacterized protein</fullName>
    </submittedName>
</protein>
<evidence type="ECO:0000259" key="7">
    <source>
        <dbReference type="SMART" id="SM01043"/>
    </source>
</evidence>
<evidence type="ECO:0000313" key="9">
    <source>
        <dbReference type="Proteomes" id="UP001501509"/>
    </source>
</evidence>
<feature type="repeat" description="WD" evidence="5">
    <location>
        <begin position="1183"/>
        <end position="1224"/>
    </location>
</feature>
<dbReference type="InterPro" id="IPR027417">
    <property type="entry name" value="P-loop_NTPase"/>
</dbReference>